<evidence type="ECO:0000313" key="4">
    <source>
        <dbReference type="RefSeq" id="XP_039133981.1"/>
    </source>
</evidence>
<name>A0AB40C5B3_DIOCR</name>
<dbReference type="PANTHER" id="PTHR31973:SF187">
    <property type="entry name" value="MUTATOR TRANSPOSASE MUDRA PROTEIN"/>
    <property type="match status" value="1"/>
</dbReference>
<feature type="region of interest" description="Disordered" evidence="1">
    <location>
        <begin position="235"/>
        <end position="261"/>
    </location>
</feature>
<dbReference type="Proteomes" id="UP001515500">
    <property type="component" value="Chromosome 10"/>
</dbReference>
<feature type="domain" description="MULE transposase" evidence="2">
    <location>
        <begin position="49"/>
        <end position="120"/>
    </location>
</feature>
<dbReference type="PANTHER" id="PTHR31973">
    <property type="entry name" value="POLYPROTEIN, PUTATIVE-RELATED"/>
    <property type="match status" value="1"/>
</dbReference>
<dbReference type="Pfam" id="PF10551">
    <property type="entry name" value="MULE"/>
    <property type="match status" value="1"/>
</dbReference>
<evidence type="ECO:0000313" key="3">
    <source>
        <dbReference type="Proteomes" id="UP001515500"/>
    </source>
</evidence>
<accession>A0AB40C5B3</accession>
<organism evidence="3 4">
    <name type="scientific">Dioscorea cayennensis subsp. rotundata</name>
    <name type="common">White Guinea yam</name>
    <name type="synonym">Dioscorea rotundata</name>
    <dbReference type="NCBI Taxonomy" id="55577"/>
    <lineage>
        <taxon>Eukaryota</taxon>
        <taxon>Viridiplantae</taxon>
        <taxon>Streptophyta</taxon>
        <taxon>Embryophyta</taxon>
        <taxon>Tracheophyta</taxon>
        <taxon>Spermatophyta</taxon>
        <taxon>Magnoliopsida</taxon>
        <taxon>Liliopsida</taxon>
        <taxon>Dioscoreales</taxon>
        <taxon>Dioscoreaceae</taxon>
        <taxon>Dioscorea</taxon>
    </lineage>
</organism>
<gene>
    <name evidence="4" type="primary">LOC120270959</name>
</gene>
<dbReference type="InterPro" id="IPR018289">
    <property type="entry name" value="MULE_transposase_dom"/>
</dbReference>
<keyword evidence="3" id="KW-1185">Reference proteome</keyword>
<evidence type="ECO:0000259" key="2">
    <source>
        <dbReference type="Pfam" id="PF10551"/>
    </source>
</evidence>
<sequence length="261" mass="29263">MRLYDYRLELMRTHPGSTIMFKCDQRIFQAMYVCLSPLREGFLAGCIQVISIDGCFLKGLYGGLLLSAVGIDVNDCIYPVAWATVSKENKANWKWFLQLLAEDLRITNSFHWAFISDRQKTNLERTDTRQDGQPTEDINPMDAIDPQVLEEHFVMADDLALAGDNQGGAETVAVEQRLTLEAPQSQVIDILVQSINISSTAINFGIRKNKLKVKRGGNANSQPVINMNQLPKEISGQNPSINVARHPSLKAQRKEKELDKG</sequence>
<dbReference type="GeneID" id="120270959"/>
<proteinExistence type="predicted"/>
<dbReference type="RefSeq" id="XP_039133981.1">
    <property type="nucleotide sequence ID" value="XM_039278047.1"/>
</dbReference>
<feature type="compositionally biased region" description="Basic and acidic residues" evidence="1">
    <location>
        <begin position="252"/>
        <end position="261"/>
    </location>
</feature>
<evidence type="ECO:0000256" key="1">
    <source>
        <dbReference type="SAM" id="MobiDB-lite"/>
    </source>
</evidence>
<protein>
    <submittedName>
        <fullName evidence="4">Uncharacterized protein LOC120270959 isoform X1</fullName>
    </submittedName>
</protein>
<dbReference type="AlphaFoldDB" id="A0AB40C5B3"/>
<reference evidence="4" key="1">
    <citation type="submission" date="2025-08" db="UniProtKB">
        <authorList>
            <consortium name="RefSeq"/>
        </authorList>
    </citation>
    <scope>IDENTIFICATION</scope>
</reference>